<feature type="chain" id="PRO_5040343330" description="Secreted protein" evidence="2">
    <location>
        <begin position="25"/>
        <end position="246"/>
    </location>
</feature>
<evidence type="ECO:0000256" key="1">
    <source>
        <dbReference type="SAM" id="MobiDB-lite"/>
    </source>
</evidence>
<keyword evidence="4" id="KW-1185">Reference proteome</keyword>
<keyword evidence="2" id="KW-0732">Signal</keyword>
<evidence type="ECO:0000313" key="3">
    <source>
        <dbReference type="EMBL" id="KAH0962160.1"/>
    </source>
</evidence>
<dbReference type="Proteomes" id="UP000824596">
    <property type="component" value="Unassembled WGS sequence"/>
</dbReference>
<dbReference type="EMBL" id="JAIZPD010000006">
    <property type="protein sequence ID" value="KAH0962160.1"/>
    <property type="molecule type" value="Genomic_DNA"/>
</dbReference>
<sequence>MMHSGWNLFLTTVALCLLAWPVHSRVQEARLPSSVFASSSPLHSRGELPGRPPARNQAYNLFEDRPVLAPRGDAPRWSADDAALEPNLQEAQPTLHLREAVKQPVISHWSDDDNEDNQFHNRASDQALDRPIALSGLDTEPAEKKEALGTRADKPSQGPHRPTSLDSSDDEPEDQVDSLHVRSESPDQATAVNGPASKHLVGRPPLDARQERPTTMYDADAAFADAGHPPAFSRRNRVERIRVFRD</sequence>
<reference evidence="3" key="1">
    <citation type="submission" date="2021-09" db="EMBL/GenBank/DDBJ databases">
        <title>A high-quality genome of the endoparasitic fungus Hirsutella rhossiliensis with a comparison of Hirsutella genomes reveals transposable elements contributing to genome size variation.</title>
        <authorList>
            <person name="Lin R."/>
            <person name="Jiao Y."/>
            <person name="Sun X."/>
            <person name="Ling J."/>
            <person name="Xie B."/>
            <person name="Cheng X."/>
        </authorList>
    </citation>
    <scope>NUCLEOTIDE SEQUENCE</scope>
    <source>
        <strain evidence="3">HR02</strain>
    </source>
</reference>
<comment type="caution">
    <text evidence="3">The sequence shown here is derived from an EMBL/GenBank/DDBJ whole genome shotgun (WGS) entry which is preliminary data.</text>
</comment>
<dbReference type="AlphaFoldDB" id="A0A9P8MVT6"/>
<feature type="signal peptide" evidence="2">
    <location>
        <begin position="1"/>
        <end position="24"/>
    </location>
</feature>
<feature type="compositionally biased region" description="Acidic residues" evidence="1">
    <location>
        <begin position="167"/>
        <end position="176"/>
    </location>
</feature>
<dbReference type="RefSeq" id="XP_044719673.1">
    <property type="nucleotide sequence ID" value="XM_044864733.1"/>
</dbReference>
<evidence type="ECO:0000256" key="2">
    <source>
        <dbReference type="SAM" id="SignalP"/>
    </source>
</evidence>
<feature type="region of interest" description="Disordered" evidence="1">
    <location>
        <begin position="37"/>
        <end position="57"/>
    </location>
</feature>
<evidence type="ECO:0000313" key="4">
    <source>
        <dbReference type="Proteomes" id="UP000824596"/>
    </source>
</evidence>
<evidence type="ECO:0008006" key="5">
    <source>
        <dbReference type="Google" id="ProtNLM"/>
    </source>
</evidence>
<gene>
    <name evidence="3" type="ORF">HRG_06262</name>
</gene>
<name>A0A9P8MVT6_9HYPO</name>
<feature type="region of interest" description="Disordered" evidence="1">
    <location>
        <begin position="108"/>
        <end position="213"/>
    </location>
</feature>
<dbReference type="GeneID" id="68355391"/>
<accession>A0A9P8MVT6</accession>
<feature type="compositionally biased region" description="Basic and acidic residues" evidence="1">
    <location>
        <begin position="141"/>
        <end position="154"/>
    </location>
</feature>
<organism evidence="3 4">
    <name type="scientific">Hirsutella rhossiliensis</name>
    <dbReference type="NCBI Taxonomy" id="111463"/>
    <lineage>
        <taxon>Eukaryota</taxon>
        <taxon>Fungi</taxon>
        <taxon>Dikarya</taxon>
        <taxon>Ascomycota</taxon>
        <taxon>Pezizomycotina</taxon>
        <taxon>Sordariomycetes</taxon>
        <taxon>Hypocreomycetidae</taxon>
        <taxon>Hypocreales</taxon>
        <taxon>Ophiocordycipitaceae</taxon>
        <taxon>Hirsutella</taxon>
    </lineage>
</organism>
<proteinExistence type="predicted"/>
<protein>
    <recommendedName>
        <fullName evidence="5">Secreted protein</fullName>
    </recommendedName>
</protein>